<keyword evidence="3" id="KW-1185">Reference proteome</keyword>
<keyword evidence="1" id="KW-0472">Membrane</keyword>
<sequence length="84" mass="9470">MRVRGRVVHGLFTQGQVDKGGKDIAWTAIPLTRFVLYGHPLAPSPPLQHLQNATSKAKLDDVSLVFLPFIRFILFILSTLFSFY</sequence>
<evidence type="ECO:0000256" key="1">
    <source>
        <dbReference type="SAM" id="Phobius"/>
    </source>
</evidence>
<accession>A0A0M9WDD9</accession>
<dbReference type="AlphaFoldDB" id="A0A0M9WDD9"/>
<dbReference type="Proteomes" id="UP000037696">
    <property type="component" value="Unassembled WGS sequence"/>
</dbReference>
<protein>
    <submittedName>
        <fullName evidence="2">Uncharacterized protein</fullName>
    </submittedName>
</protein>
<reference evidence="2 3" key="1">
    <citation type="submission" date="2015-08" db="EMBL/GenBank/DDBJ databases">
        <title>Genome sequencing of Penicillium nordicum.</title>
        <authorList>
            <person name="Nguyen H.D."/>
            <person name="Seifert K.A."/>
        </authorList>
    </citation>
    <scope>NUCLEOTIDE SEQUENCE [LARGE SCALE GENOMIC DNA]</scope>
    <source>
        <strain evidence="2 3">DAOMC 185683</strain>
    </source>
</reference>
<evidence type="ECO:0000313" key="3">
    <source>
        <dbReference type="Proteomes" id="UP000037696"/>
    </source>
</evidence>
<comment type="caution">
    <text evidence="2">The sequence shown here is derived from an EMBL/GenBank/DDBJ whole genome shotgun (WGS) entry which is preliminary data.</text>
</comment>
<dbReference type="EMBL" id="LHQQ01000160">
    <property type="protein sequence ID" value="KOS40542.1"/>
    <property type="molecule type" value="Genomic_DNA"/>
</dbReference>
<gene>
    <name evidence="2" type="ORF">ACN38_g8605</name>
</gene>
<proteinExistence type="predicted"/>
<keyword evidence="1" id="KW-0812">Transmembrane</keyword>
<name>A0A0M9WDD9_9EURO</name>
<keyword evidence="1" id="KW-1133">Transmembrane helix</keyword>
<evidence type="ECO:0000313" key="2">
    <source>
        <dbReference type="EMBL" id="KOS40542.1"/>
    </source>
</evidence>
<organism evidence="2 3">
    <name type="scientific">Penicillium nordicum</name>
    <dbReference type="NCBI Taxonomy" id="229535"/>
    <lineage>
        <taxon>Eukaryota</taxon>
        <taxon>Fungi</taxon>
        <taxon>Dikarya</taxon>
        <taxon>Ascomycota</taxon>
        <taxon>Pezizomycotina</taxon>
        <taxon>Eurotiomycetes</taxon>
        <taxon>Eurotiomycetidae</taxon>
        <taxon>Eurotiales</taxon>
        <taxon>Aspergillaceae</taxon>
        <taxon>Penicillium</taxon>
    </lineage>
</organism>
<feature type="transmembrane region" description="Helical" evidence="1">
    <location>
        <begin position="64"/>
        <end position="83"/>
    </location>
</feature>